<proteinExistence type="predicted"/>
<feature type="compositionally biased region" description="Basic and acidic residues" evidence="2">
    <location>
        <begin position="128"/>
        <end position="140"/>
    </location>
</feature>
<evidence type="ECO:0000256" key="1">
    <source>
        <dbReference type="ARBA" id="ARBA00022737"/>
    </source>
</evidence>
<dbReference type="InterPro" id="IPR027417">
    <property type="entry name" value="P-loop_NTPase"/>
</dbReference>
<dbReference type="SUPFAM" id="SSF52540">
    <property type="entry name" value="P-loop containing nucleoside triphosphate hydrolases"/>
    <property type="match status" value="1"/>
</dbReference>
<dbReference type="VEuPathDB" id="FungiDB:AO090701000289"/>
<dbReference type="PANTHER" id="PTHR10039:SF16">
    <property type="entry name" value="GPI INOSITOL-DEACYLASE"/>
    <property type="match status" value="1"/>
</dbReference>
<dbReference type="EMBL" id="MKZY01000008">
    <property type="protein sequence ID" value="OOO06013.1"/>
    <property type="molecule type" value="Genomic_DNA"/>
</dbReference>
<dbReference type="SUPFAM" id="SSF48403">
    <property type="entry name" value="Ankyrin repeat"/>
    <property type="match status" value="1"/>
</dbReference>
<dbReference type="InterPro" id="IPR055530">
    <property type="entry name" value="DUF7104"/>
</dbReference>
<gene>
    <name evidence="4" type="ORF">OAory_01016740</name>
</gene>
<dbReference type="Pfam" id="PF24883">
    <property type="entry name" value="NPHP3_N"/>
    <property type="match status" value="1"/>
</dbReference>
<accession>A0A1S9DAA2</accession>
<organism evidence="4 5">
    <name type="scientific">Aspergillus oryzae</name>
    <name type="common">Yellow koji mold</name>
    <dbReference type="NCBI Taxonomy" id="5062"/>
    <lineage>
        <taxon>Eukaryota</taxon>
        <taxon>Fungi</taxon>
        <taxon>Dikarya</taxon>
        <taxon>Ascomycota</taxon>
        <taxon>Pezizomycotina</taxon>
        <taxon>Eurotiomycetes</taxon>
        <taxon>Eurotiomycetidae</taxon>
        <taxon>Eurotiales</taxon>
        <taxon>Aspergillaceae</taxon>
        <taxon>Aspergillus</taxon>
        <taxon>Aspergillus subgen. Circumdati</taxon>
    </lineage>
</organism>
<dbReference type="VEuPathDB" id="FungiDB:AO090701000288"/>
<feature type="compositionally biased region" description="Basic and acidic residues" evidence="2">
    <location>
        <begin position="152"/>
        <end position="163"/>
    </location>
</feature>
<feature type="compositionally biased region" description="Basic and acidic residues" evidence="2">
    <location>
        <begin position="16"/>
        <end position="25"/>
    </location>
</feature>
<feature type="compositionally biased region" description="Basic and acidic residues" evidence="2">
    <location>
        <begin position="61"/>
        <end position="96"/>
    </location>
</feature>
<dbReference type="PANTHER" id="PTHR10039">
    <property type="entry name" value="AMELOGENIN"/>
    <property type="match status" value="1"/>
</dbReference>
<evidence type="ECO:0000256" key="2">
    <source>
        <dbReference type="SAM" id="MobiDB-lite"/>
    </source>
</evidence>
<evidence type="ECO:0000313" key="5">
    <source>
        <dbReference type="Proteomes" id="UP000190312"/>
    </source>
</evidence>
<feature type="region of interest" description="Disordered" evidence="2">
    <location>
        <begin position="16"/>
        <end position="163"/>
    </location>
</feature>
<dbReference type="InterPro" id="IPR007111">
    <property type="entry name" value="NACHT_NTPase"/>
</dbReference>
<dbReference type="Gene3D" id="3.40.50.300">
    <property type="entry name" value="P-loop containing nucleotide triphosphate hydrolases"/>
    <property type="match status" value="1"/>
</dbReference>
<dbReference type="Pfam" id="PF23397">
    <property type="entry name" value="DUF7104"/>
    <property type="match status" value="4"/>
</dbReference>
<dbReference type="OrthoDB" id="1577640at2759"/>
<keyword evidence="1" id="KW-0677">Repeat</keyword>
<protein>
    <submittedName>
        <fullName evidence="4">Ankyrin</fullName>
    </submittedName>
</protein>
<dbReference type="Gene3D" id="1.25.40.20">
    <property type="entry name" value="Ankyrin repeat-containing domain"/>
    <property type="match status" value="1"/>
</dbReference>
<sequence>MLGKLRKKLRYFCKGERRDDTEENFRPANLSQKDKARAVSERGKSRIEAAKNANVDGAVNDTKHANEKPTEKNSKTRSPDQQDDVKCLEEAKHDGVDADVSPVSKQHTKGTRLEEDREFGDPETGPRALDELKNDHKQDEAETPECPVSKKTPADEKAVERSEKPGNVDLWQRAFDQLNEDLKGQLREDEAMSPENAIKEVIDRTKESFKAYQNGGLKFKKYDGKEVNVRDVAKKILNSAIHCSDIIKGIAAFDPSNHASSAWGIVTLGLTMAKNSVDQKEAAFKSSEFLSDILARYVILNGHRRKEKLPSSDGLDDAIVQVYKAILEYTAEVKKRLNASGLNRMGNSIFPVSDTELNNLQSAVQDQDKKVSDWSQINNYIYLSTKGDEILASIEKVYQNTETIKVKVNSDERDKILKWLSDIQYSHTQNDHQRVRTHKTGDWLLSSDEYREWKATPGKFLWLHGPAGCGKSILCSTIIQDIEKHCSNDLSSIFSYWYFQFSRDETQNVKNMTRSIIRQLVPEELPGSLVSLWEEHGRQNREPDQDKLSKVLRDVINNHTGDRLFLIFDALDECPDNEVHERDLLFQVLKGLIDEHGEKIHLLATSRYEENIRCHLEESLEIDLEDRMNNDVEAFVRDALDHGKLSRWKKEKGVNDQILAKLLDTKEPRRFRWADLQIKRLEKCKKRDQITESLETIPKTLEETYQRILHDIPEDEKEDARSILTWLSFSLEPLRLETVAAVVGFPHPEDVVETCTTYLVTVSPSNGTIKLAHFSVKEFLVVSESIHWYQLTKNGGHMDIANRALNDMLDKTEVLTEEAVHDLPLLKYAAAHWSGHFSELTDSDAKFRDLENKIYRLFSERIVYLNWRRVARYNFRLSSWNIWDDVLEPPIYLACEMGMQSVVERLLSQGANPCTEFNEGYYSAHAFGAAAQEGHLAIVQQLLGNIEISAEIASEIASSIDLDNVPHEEVEDLLDLLLSTKVLYDKTANGCVLLNEDFVSAIAENERSGRRLMCLLLDRQDRLEVPVTERVLDAALNNDDGSETMRVLLDRRRKDIQITEDLMESVTAVSSYNPDISELILQHWGATVPLNQDIIWKFWRYAPAKVMELLLQIRGHEIQITEELVAAAAANGDHAVFRLLWKRVSGIEITSKTWQRIVWSSNGLEWMEMVLAKCPQRYFLENEIILKVARSSYGLPLMRMLLDKREAGLVVFDVSEATMIAAASNENCPQQMMELVINNADSEISVNEKILSSAIGNVRAAESALEYLLELEQNLPITEEVLVSAAAATAVPFYQRKRVLKFIFNKFPDAPMTDHVFKAAGHMSGVLLSLWLKRGRHVQDYQVIGRLLEQSIVSLQKLTKLFDEGLVEMDDNLVDAVGTQNALIMALQGYDAMEKLLGLRRNDITVTEEVVLRALDGVCVDSQAFKMLTDRLGSVVPVTEKILEKAFLKDQSRLLDLLLKEGRDWNLQQVWDAIWRNHGYFLRDIVRGANALLRYGEFDVSQTLVEFLPRHEEDGFSNKDLDELVNLCAGRDISAPAIEMISVISFKWGDAKTIRVFIDRLVSAVPMTEKVWYALWLNDGFSFKQKVIISNILLEYGELDISQILLEFLPLKEENEGFSGEEIDELVNLCVGQDISAPATEMLIEILFEYGNANSIMKFVKRKPTVQLTDGLIQRADRNERAYKKVLMPFLYSKRAADQNINNAEAKTEAEED</sequence>
<feature type="domain" description="NACHT" evidence="3">
    <location>
        <begin position="459"/>
        <end position="607"/>
    </location>
</feature>
<dbReference type="InterPro" id="IPR036770">
    <property type="entry name" value="Ankyrin_rpt-contain_sf"/>
</dbReference>
<dbReference type="PROSITE" id="PS50837">
    <property type="entry name" value="NACHT"/>
    <property type="match status" value="1"/>
</dbReference>
<name>A0A1S9DAA2_ASPOZ</name>
<feature type="compositionally biased region" description="Basic and acidic residues" evidence="2">
    <location>
        <begin position="32"/>
        <end position="49"/>
    </location>
</feature>
<dbReference type="Proteomes" id="UP000190312">
    <property type="component" value="Unassembled WGS sequence"/>
</dbReference>
<dbReference type="InterPro" id="IPR056884">
    <property type="entry name" value="NPHP3-like_N"/>
</dbReference>
<evidence type="ECO:0000259" key="3">
    <source>
        <dbReference type="PROSITE" id="PS50837"/>
    </source>
</evidence>
<reference evidence="4 5" key="1">
    <citation type="submission" date="2016-10" db="EMBL/GenBank/DDBJ databases">
        <title>Genome sequencing of Aspergillus oryzae BCC7051.</title>
        <authorList>
            <person name="Thammarongtham C."/>
            <person name="Vorapreeda T."/>
            <person name="Nookaew I."/>
            <person name="Srisuk T."/>
            <person name="Land M."/>
            <person name="Jeennor S."/>
            <person name="Laoteng K."/>
        </authorList>
    </citation>
    <scope>NUCLEOTIDE SEQUENCE [LARGE SCALE GENOMIC DNA]</scope>
    <source>
        <strain evidence="4 5">BCC7051</strain>
    </source>
</reference>
<evidence type="ECO:0000313" key="4">
    <source>
        <dbReference type="EMBL" id="OOO06013.1"/>
    </source>
</evidence>
<comment type="caution">
    <text evidence="4">The sequence shown here is derived from an EMBL/GenBank/DDBJ whole genome shotgun (WGS) entry which is preliminary data.</text>
</comment>